<accession>A0A975FZ54</accession>
<dbReference type="Proteomes" id="UP000676409">
    <property type="component" value="Chromosome"/>
</dbReference>
<evidence type="ECO:0000256" key="1">
    <source>
        <dbReference type="SAM" id="MobiDB-lite"/>
    </source>
</evidence>
<evidence type="ECO:0008006" key="5">
    <source>
        <dbReference type="Google" id="ProtNLM"/>
    </source>
</evidence>
<sequence>MSLKVVLAGLSATVLIAAPLAAFAQEPPSAPIPYSELAAKDAAMDKGDMKGKGHHHKGHHHKAMAKAEKKADDKAAKPADAGH</sequence>
<protein>
    <recommendedName>
        <fullName evidence="5">Pentapeptide MXKDX repeat protein</fullName>
    </recommendedName>
</protein>
<evidence type="ECO:0000256" key="2">
    <source>
        <dbReference type="SAM" id="SignalP"/>
    </source>
</evidence>
<evidence type="ECO:0000313" key="4">
    <source>
        <dbReference type="Proteomes" id="UP000676409"/>
    </source>
</evidence>
<feature type="compositionally biased region" description="Basic residues" evidence="1">
    <location>
        <begin position="52"/>
        <end position="64"/>
    </location>
</feature>
<name>A0A975FZ54_9CAUL</name>
<reference evidence="3" key="1">
    <citation type="submission" date="2021-04" db="EMBL/GenBank/DDBJ databases">
        <title>The complete genome sequence of Caulobacter sp. S6.</title>
        <authorList>
            <person name="Tang Y."/>
            <person name="Ouyang W."/>
            <person name="Liu Q."/>
            <person name="Huang B."/>
            <person name="Guo Z."/>
            <person name="Lei P."/>
        </authorList>
    </citation>
    <scope>NUCLEOTIDE SEQUENCE</scope>
    <source>
        <strain evidence="3">S6</strain>
    </source>
</reference>
<feature type="region of interest" description="Disordered" evidence="1">
    <location>
        <begin position="46"/>
        <end position="83"/>
    </location>
</feature>
<feature type="signal peptide" evidence="2">
    <location>
        <begin position="1"/>
        <end position="24"/>
    </location>
</feature>
<proteinExistence type="predicted"/>
<gene>
    <name evidence="3" type="ORF">KCG34_21565</name>
</gene>
<feature type="chain" id="PRO_5038099575" description="Pentapeptide MXKDX repeat protein" evidence="2">
    <location>
        <begin position="25"/>
        <end position="83"/>
    </location>
</feature>
<dbReference type="RefSeq" id="WP_211937659.1">
    <property type="nucleotide sequence ID" value="NZ_CP073078.1"/>
</dbReference>
<organism evidence="3 4">
    <name type="scientific">Phenylobacterium montanum</name>
    <dbReference type="NCBI Taxonomy" id="2823693"/>
    <lineage>
        <taxon>Bacteria</taxon>
        <taxon>Pseudomonadati</taxon>
        <taxon>Pseudomonadota</taxon>
        <taxon>Alphaproteobacteria</taxon>
        <taxon>Caulobacterales</taxon>
        <taxon>Caulobacteraceae</taxon>
        <taxon>Phenylobacterium</taxon>
    </lineage>
</organism>
<feature type="compositionally biased region" description="Basic and acidic residues" evidence="1">
    <location>
        <begin position="65"/>
        <end position="83"/>
    </location>
</feature>
<keyword evidence="2" id="KW-0732">Signal</keyword>
<evidence type="ECO:0000313" key="3">
    <source>
        <dbReference type="EMBL" id="QUD87607.1"/>
    </source>
</evidence>
<dbReference type="EMBL" id="CP073078">
    <property type="protein sequence ID" value="QUD87607.1"/>
    <property type="molecule type" value="Genomic_DNA"/>
</dbReference>
<dbReference type="KEGG" id="caul:KCG34_21565"/>
<dbReference type="AlphaFoldDB" id="A0A975FZ54"/>
<keyword evidence="4" id="KW-1185">Reference proteome</keyword>